<comment type="caution">
    <text evidence="2">The sequence shown here is derived from an EMBL/GenBank/DDBJ whole genome shotgun (WGS) entry which is preliminary data.</text>
</comment>
<sequence>MICLTWPGRGALFLAERGGARKEASGLTRFPTLQAGARCPRESVPGWQDDPLTCPDARPKHTPLIRSSRENGVCSPSATTPTRHLAPRPSNAQATGLLEAKSKPPSRLPRGTDMATNLLYRPMQIRAQMQAPRRPPRPPQKSRCTSHRHRPAAVLLHVAPPASDTGQSPPGAARGRTLPHGRLHSPSPRAARLHPGNDNERKKMMENKNSFPLVWRWDGLVGADATPRVVMARWTDAELSHAYTRLGPREVRPRELDLTVLGGCREADRIHRQCTQALGLEPTEVVPSHPGNTSMKHQQTPINISI</sequence>
<dbReference type="AlphaFoldDB" id="A0A218YTQ4"/>
<feature type="compositionally biased region" description="Low complexity" evidence="1">
    <location>
        <begin position="152"/>
        <end position="162"/>
    </location>
</feature>
<proteinExistence type="predicted"/>
<dbReference type="EMBL" id="MZNU01000384">
    <property type="protein sequence ID" value="OWO98679.1"/>
    <property type="molecule type" value="Genomic_DNA"/>
</dbReference>
<dbReference type="InParanoid" id="A0A218YTQ4"/>
<evidence type="ECO:0000256" key="1">
    <source>
        <dbReference type="SAM" id="MobiDB-lite"/>
    </source>
</evidence>
<keyword evidence="3" id="KW-1185">Reference proteome</keyword>
<name>A0A218YTQ4_9HELO</name>
<feature type="region of interest" description="Disordered" evidence="1">
    <location>
        <begin position="62"/>
        <end position="113"/>
    </location>
</feature>
<protein>
    <submittedName>
        <fullName evidence="2">Uncharacterized protein</fullName>
    </submittedName>
</protein>
<feature type="region of interest" description="Disordered" evidence="1">
    <location>
        <begin position="127"/>
        <end position="203"/>
    </location>
</feature>
<reference evidence="2 3" key="1">
    <citation type="submission" date="2017-04" db="EMBL/GenBank/DDBJ databases">
        <title>Draft genome sequence of Marssonina coronaria NL1: causal agent of apple blotch.</title>
        <authorList>
            <person name="Cheng Q."/>
        </authorList>
    </citation>
    <scope>NUCLEOTIDE SEQUENCE [LARGE SCALE GENOMIC DNA]</scope>
    <source>
        <strain evidence="2 3">NL1</strain>
    </source>
</reference>
<gene>
    <name evidence="2" type="ORF">B2J93_5836</name>
</gene>
<accession>A0A218YTQ4</accession>
<dbReference type="Proteomes" id="UP000242519">
    <property type="component" value="Unassembled WGS sequence"/>
</dbReference>
<evidence type="ECO:0000313" key="3">
    <source>
        <dbReference type="Proteomes" id="UP000242519"/>
    </source>
</evidence>
<evidence type="ECO:0000313" key="2">
    <source>
        <dbReference type="EMBL" id="OWO98679.1"/>
    </source>
</evidence>
<organism evidence="2 3">
    <name type="scientific">Diplocarpon coronariae</name>
    <dbReference type="NCBI Taxonomy" id="2795749"/>
    <lineage>
        <taxon>Eukaryota</taxon>
        <taxon>Fungi</taxon>
        <taxon>Dikarya</taxon>
        <taxon>Ascomycota</taxon>
        <taxon>Pezizomycotina</taxon>
        <taxon>Leotiomycetes</taxon>
        <taxon>Helotiales</taxon>
        <taxon>Drepanopezizaceae</taxon>
        <taxon>Diplocarpon</taxon>
    </lineage>
</organism>